<reference evidence="3" key="1">
    <citation type="submission" date="2011-05" db="EMBL/GenBank/DDBJ databases">
        <title>Complete sequence of chromosome of Methanothermococcus okinawensis IH1.</title>
        <authorList>
            <consortium name="US DOE Joint Genome Institute"/>
            <person name="Lucas S."/>
            <person name="Han J."/>
            <person name="Lapidus A."/>
            <person name="Cheng J.-F."/>
            <person name="Goodwin L."/>
            <person name="Pitluck S."/>
            <person name="Peters L."/>
            <person name="Mikhailova N."/>
            <person name="Held B."/>
            <person name="Han C."/>
            <person name="Tapia R."/>
            <person name="Land M."/>
            <person name="Hauser L."/>
            <person name="Kyrpides N."/>
            <person name="Ivanova N."/>
            <person name="Pagani I."/>
            <person name="Sieprawska-Lupa M."/>
            <person name="Takai K."/>
            <person name="Miyazaki J."/>
            <person name="Whitman W."/>
            <person name="Woyke T."/>
        </authorList>
    </citation>
    <scope>NUCLEOTIDE SEQUENCE</scope>
    <source>
        <strain evidence="3">IH1</strain>
    </source>
</reference>
<organism evidence="3 4">
    <name type="scientific">Methanothermococcus okinawensis (strain DSM 14208 / JCM 11175 / IH1)</name>
    <dbReference type="NCBI Taxonomy" id="647113"/>
    <lineage>
        <taxon>Archaea</taxon>
        <taxon>Methanobacteriati</taxon>
        <taxon>Methanobacteriota</taxon>
        <taxon>Methanomada group</taxon>
        <taxon>Methanococci</taxon>
        <taxon>Methanococcales</taxon>
        <taxon>Methanococcaceae</taxon>
        <taxon>Methanothermococcus</taxon>
    </lineage>
</organism>
<sequence>MVYRKILIPTDSSEVSLEAARHALEIAKAMNSRVYAVYVVDIVPFIGLPTEGLWESMKVILEEEGKEALKKIEDMAKERGVEIKTEILEGTPAKEIVDYAKRKDVDLIVMGTTGKTGLDKLLLGSVAEKVSKRAHCPVLLVKKIEKNEEE</sequence>
<dbReference type="eggNOG" id="arCOG02053">
    <property type="taxonomic scope" value="Archaea"/>
</dbReference>
<evidence type="ECO:0000313" key="3">
    <source>
        <dbReference type="EMBL" id="AEH06873.1"/>
    </source>
</evidence>
<proteinExistence type="inferred from homology"/>
<dbReference type="PANTHER" id="PTHR46268">
    <property type="entry name" value="STRESS RESPONSE PROTEIN NHAX"/>
    <property type="match status" value="1"/>
</dbReference>
<dbReference type="GeneID" id="10773050"/>
<dbReference type="RefSeq" id="WP_013867057.1">
    <property type="nucleotide sequence ID" value="NC_015636.1"/>
</dbReference>
<dbReference type="SUPFAM" id="SSF52402">
    <property type="entry name" value="Adenine nucleotide alpha hydrolases-like"/>
    <property type="match status" value="1"/>
</dbReference>
<evidence type="ECO:0000259" key="2">
    <source>
        <dbReference type="Pfam" id="PF00582"/>
    </source>
</evidence>
<dbReference type="InterPro" id="IPR006015">
    <property type="entry name" value="Universal_stress_UspA"/>
</dbReference>
<dbReference type="AlphaFoldDB" id="F8AMP2"/>
<dbReference type="Proteomes" id="UP000009296">
    <property type="component" value="Chromosome"/>
</dbReference>
<dbReference type="STRING" id="647113.Metok_0900"/>
<evidence type="ECO:0000313" key="4">
    <source>
        <dbReference type="Proteomes" id="UP000009296"/>
    </source>
</evidence>
<dbReference type="Pfam" id="PF00582">
    <property type="entry name" value="Usp"/>
    <property type="match status" value="1"/>
</dbReference>
<dbReference type="CDD" id="cd00293">
    <property type="entry name" value="USP-like"/>
    <property type="match status" value="1"/>
</dbReference>
<keyword evidence="4" id="KW-1185">Reference proteome</keyword>
<evidence type="ECO:0000256" key="1">
    <source>
        <dbReference type="ARBA" id="ARBA00008791"/>
    </source>
</evidence>
<dbReference type="PANTHER" id="PTHR46268:SF6">
    <property type="entry name" value="UNIVERSAL STRESS PROTEIN UP12"/>
    <property type="match status" value="1"/>
</dbReference>
<dbReference type="HOGENOM" id="CLU_049301_11_0_2"/>
<protein>
    <submittedName>
        <fullName evidence="3">UspA domain-containing protein</fullName>
    </submittedName>
</protein>
<dbReference type="KEGG" id="mok:Metok_0900"/>
<gene>
    <name evidence="3" type="ordered locus">Metok_0900</name>
</gene>
<name>F8AMP2_METOI</name>
<feature type="domain" description="UspA" evidence="2">
    <location>
        <begin position="3"/>
        <end position="142"/>
    </location>
</feature>
<dbReference type="InterPro" id="IPR014729">
    <property type="entry name" value="Rossmann-like_a/b/a_fold"/>
</dbReference>
<dbReference type="InterPro" id="IPR006016">
    <property type="entry name" value="UspA"/>
</dbReference>
<dbReference type="Gene3D" id="3.40.50.620">
    <property type="entry name" value="HUPs"/>
    <property type="match status" value="1"/>
</dbReference>
<comment type="similarity">
    <text evidence="1">Belongs to the universal stress protein A family.</text>
</comment>
<dbReference type="PIRSF" id="PIRSF006276">
    <property type="entry name" value="UspA"/>
    <property type="match status" value="1"/>
</dbReference>
<dbReference type="OrthoDB" id="105697at2157"/>
<accession>F8AMP2</accession>
<dbReference type="PRINTS" id="PR01438">
    <property type="entry name" value="UNVRSLSTRESS"/>
</dbReference>
<dbReference type="EMBL" id="CP002792">
    <property type="protein sequence ID" value="AEH06873.1"/>
    <property type="molecule type" value="Genomic_DNA"/>
</dbReference>